<comment type="miscellaneous">
    <text evidence="13">The thiolation reaction likely consists of two steps: a first activation step by ATP to form an adenylated intermediate of the target base of tRNA, and a second nucleophilic substitution step of the sulfur (S) atom supplied by the hydrosulfide attached to the Fe-S cluster.</text>
</comment>
<evidence type="ECO:0000256" key="11">
    <source>
        <dbReference type="ARBA" id="ARBA00023004"/>
    </source>
</evidence>
<dbReference type="GO" id="GO:0034227">
    <property type="term" value="P:tRNA thio-modification"/>
    <property type="evidence" value="ECO:0007669"/>
    <property type="project" value="UniProtKB-UniRule"/>
</dbReference>
<dbReference type="PANTHER" id="PTHR43686">
    <property type="entry name" value="SULFURTRANSFERASE-RELATED"/>
    <property type="match status" value="1"/>
</dbReference>
<dbReference type="Proteomes" id="UP000035760">
    <property type="component" value="Unassembled WGS sequence"/>
</dbReference>
<keyword evidence="16" id="KW-1185">Reference proteome</keyword>
<comment type="cofactor">
    <cofactor evidence="13">
        <name>[4Fe-4S] cluster</name>
        <dbReference type="ChEBI" id="CHEBI:49883"/>
    </cofactor>
    <text evidence="13">Binds 1 [4Fe-4S] cluster per subunit. The cluster is chelated by three Cys residues, the fourth Fe has a free coordination site that may bind a sulfur atom transferred from the persulfide of IscS.</text>
</comment>
<dbReference type="EMBL" id="CBTJ020000026">
    <property type="protein sequence ID" value="CDI01764.1"/>
    <property type="molecule type" value="Genomic_DNA"/>
</dbReference>
<keyword evidence="3 13" id="KW-0820">tRNA-binding</keyword>
<comment type="similarity">
    <text evidence="13">Belongs to the TtcA family.</text>
</comment>
<keyword evidence="8 13" id="KW-0067">ATP-binding</keyword>
<comment type="catalytic activity">
    <reaction evidence="13">
        <text>cytidine(32) in tRNA + S-sulfanyl-L-cysteinyl-[cysteine desulfurase] + AH2 + ATP = 2-thiocytidine(32) in tRNA + L-cysteinyl-[cysteine desulfurase] + A + AMP + diphosphate + H(+)</text>
        <dbReference type="Rhea" id="RHEA:57048"/>
        <dbReference type="Rhea" id="RHEA-COMP:10288"/>
        <dbReference type="Rhea" id="RHEA-COMP:12157"/>
        <dbReference type="Rhea" id="RHEA-COMP:12158"/>
        <dbReference type="Rhea" id="RHEA-COMP:14821"/>
        <dbReference type="ChEBI" id="CHEBI:13193"/>
        <dbReference type="ChEBI" id="CHEBI:15378"/>
        <dbReference type="ChEBI" id="CHEBI:17499"/>
        <dbReference type="ChEBI" id="CHEBI:29950"/>
        <dbReference type="ChEBI" id="CHEBI:30616"/>
        <dbReference type="ChEBI" id="CHEBI:33019"/>
        <dbReference type="ChEBI" id="CHEBI:61963"/>
        <dbReference type="ChEBI" id="CHEBI:82748"/>
        <dbReference type="ChEBI" id="CHEBI:141453"/>
        <dbReference type="ChEBI" id="CHEBI:456215"/>
    </reaction>
</comment>
<evidence type="ECO:0000256" key="3">
    <source>
        <dbReference type="ARBA" id="ARBA00022555"/>
    </source>
</evidence>
<dbReference type="GO" id="GO:0000049">
    <property type="term" value="F:tRNA binding"/>
    <property type="evidence" value="ECO:0007669"/>
    <property type="project" value="UniProtKB-KW"/>
</dbReference>
<dbReference type="InterPro" id="IPR035107">
    <property type="entry name" value="tRNA_thiolation_TtcA_Ctu1"/>
</dbReference>
<feature type="binding site" evidence="13">
    <location>
        <position position="122"/>
    </location>
    <ligand>
        <name>[4Fe-4S] cluster</name>
        <dbReference type="ChEBI" id="CHEBI:49883"/>
    </ligand>
</feature>
<dbReference type="CDD" id="cd24138">
    <property type="entry name" value="TtcA-like"/>
    <property type="match status" value="1"/>
</dbReference>
<dbReference type="SUPFAM" id="SSF52402">
    <property type="entry name" value="Adenine nucleotide alpha hydrolases-like"/>
    <property type="match status" value="1"/>
</dbReference>
<keyword evidence="10 13" id="KW-0694">RNA-binding</keyword>
<feature type="short sequence motif" description="PP-loop motif" evidence="13">
    <location>
        <begin position="44"/>
        <end position="49"/>
    </location>
</feature>
<comment type="subunit">
    <text evidence="13">Homodimer.</text>
</comment>
<evidence type="ECO:0000256" key="9">
    <source>
        <dbReference type="ARBA" id="ARBA00022842"/>
    </source>
</evidence>
<comment type="pathway">
    <text evidence="13">tRNA modification.</text>
</comment>
<accession>W6M556</accession>
<dbReference type="RefSeq" id="WP_048671193.1">
    <property type="nucleotide sequence ID" value="NZ_CBTJ020000026.1"/>
</dbReference>
<reference evidence="15" key="1">
    <citation type="submission" date="2013-07" db="EMBL/GenBank/DDBJ databases">
        <authorList>
            <person name="McIlroy S."/>
        </authorList>
    </citation>
    <scope>NUCLEOTIDE SEQUENCE [LARGE SCALE GENOMIC DNA]</scope>
    <source>
        <strain evidence="15">Run_A_D11</strain>
    </source>
</reference>
<dbReference type="PANTHER" id="PTHR43686:SF1">
    <property type="entry name" value="AMINOTRAN_5 DOMAIN-CONTAINING PROTEIN"/>
    <property type="match status" value="1"/>
</dbReference>
<evidence type="ECO:0000256" key="5">
    <source>
        <dbReference type="ARBA" id="ARBA00022694"/>
    </source>
</evidence>
<comment type="cofactor">
    <cofactor evidence="13">
        <name>Mg(2+)</name>
        <dbReference type="ChEBI" id="CHEBI:18420"/>
    </cofactor>
</comment>
<evidence type="ECO:0000259" key="14">
    <source>
        <dbReference type="Pfam" id="PF01171"/>
    </source>
</evidence>
<dbReference type="Gene3D" id="3.40.50.620">
    <property type="entry name" value="HUPs"/>
    <property type="match status" value="1"/>
</dbReference>
<comment type="subcellular location">
    <subcellularLocation>
        <location evidence="13">Cytoplasm</location>
    </subcellularLocation>
</comment>
<keyword evidence="6 13" id="KW-0479">Metal-binding</keyword>
<dbReference type="GO" id="GO:0005524">
    <property type="term" value="F:ATP binding"/>
    <property type="evidence" value="ECO:0007669"/>
    <property type="project" value="UniProtKB-UniRule"/>
</dbReference>
<dbReference type="InterPro" id="IPR014729">
    <property type="entry name" value="Rossmann-like_a/b/a_fold"/>
</dbReference>
<evidence type="ECO:0000313" key="15">
    <source>
        <dbReference type="EMBL" id="CDI01764.1"/>
    </source>
</evidence>
<evidence type="ECO:0000256" key="12">
    <source>
        <dbReference type="ARBA" id="ARBA00023014"/>
    </source>
</evidence>
<sequence>MMLTAKKQQLNFNKLQKRLRRNMGRAIQDFNMIEEGDRVMVCLSGGKDSFAMLDILRNLQLRAPVRFELIAVNLDQKQPGFPEHILPAYLQQIGIPFHIIEQDTYSVVKRVIPAGKTTCGLCSRLRRGVLYSFAAEHGMSKIALGHHRDDIIETLFLNLFHGGKLKAMPPKLLSDDGRHVVIRPLAYCEENDLASYAEIRQFPIIPCNLCGSQDNLQRQAIKMMLRQWGKQFPGRVENIFAALQNVAPSHLADTALFDFANLGARNGGRAPDWLLGGTEEVDEIVEEPSVVESSGINQG</sequence>
<dbReference type="OrthoDB" id="9801054at2"/>
<comment type="caution">
    <text evidence="15">The sequence shown here is derived from an EMBL/GenBank/DDBJ whole genome shotgun (WGS) entry which is preliminary data.</text>
</comment>
<keyword evidence="12 13" id="KW-0411">Iron-sulfur</keyword>
<protein>
    <recommendedName>
        <fullName evidence="13">tRNA-cytidine(32) 2-sulfurtransferase</fullName>
        <ecNumber evidence="13">2.8.1.-</ecNumber>
    </recommendedName>
    <alternativeName>
        <fullName evidence="13">Two-thiocytidine biosynthesis protein A</fullName>
    </alternativeName>
    <alternativeName>
        <fullName evidence="13">tRNA 2-thiocytidine biosynthesis protein TtcA</fullName>
    </alternativeName>
</protein>
<proteinExistence type="inferred from homology"/>
<comment type="function">
    <text evidence="13">Catalyzes the ATP-dependent 2-thiolation of cytidine in position 32 of tRNA, to form 2-thiocytidine (s(2)C32). The sulfur atoms are provided by the cysteine/cysteine desulfurase (IscS) system.</text>
</comment>
<reference evidence="15" key="2">
    <citation type="submission" date="2014-03" db="EMBL/GenBank/DDBJ databases">
        <title>Candidatus Competibacter-lineage genomes retrieved from metagenomes reveal functional metabolic diversity.</title>
        <authorList>
            <person name="McIlroy S.J."/>
            <person name="Albertsen M."/>
            <person name="Andresen E.K."/>
            <person name="Saunders A.M."/>
            <person name="Kristiansen R."/>
            <person name="Stokholm-Bjerregaard M."/>
            <person name="Nielsen K.L."/>
            <person name="Nielsen P.H."/>
        </authorList>
    </citation>
    <scope>NUCLEOTIDE SEQUENCE</scope>
    <source>
        <strain evidence="15">Run_A_D11</strain>
    </source>
</reference>
<gene>
    <name evidence="13" type="primary">ttcA</name>
    <name evidence="15" type="ORF">BN873_200007</name>
</gene>
<evidence type="ECO:0000256" key="2">
    <source>
        <dbReference type="ARBA" id="ARBA00022490"/>
    </source>
</evidence>
<keyword evidence="11 13" id="KW-0408">Iron</keyword>
<dbReference type="EC" id="2.8.1.-" evidence="13"/>
<keyword evidence="4 13" id="KW-0808">Transferase</keyword>
<dbReference type="PIRSF" id="PIRSF004976">
    <property type="entry name" value="ATPase_YdaO"/>
    <property type="match status" value="1"/>
</dbReference>
<dbReference type="GO" id="GO:0051539">
    <property type="term" value="F:4 iron, 4 sulfur cluster binding"/>
    <property type="evidence" value="ECO:0007669"/>
    <property type="project" value="UniProtKB-UniRule"/>
</dbReference>
<evidence type="ECO:0000256" key="7">
    <source>
        <dbReference type="ARBA" id="ARBA00022741"/>
    </source>
</evidence>
<dbReference type="STRING" id="1400863.BN873_200007"/>
<keyword evidence="1 13" id="KW-0004">4Fe-4S</keyword>
<evidence type="ECO:0000256" key="4">
    <source>
        <dbReference type="ARBA" id="ARBA00022679"/>
    </source>
</evidence>
<evidence type="ECO:0000256" key="8">
    <source>
        <dbReference type="ARBA" id="ARBA00022840"/>
    </source>
</evidence>
<dbReference type="AlphaFoldDB" id="W6M556"/>
<dbReference type="NCBIfam" id="NF007972">
    <property type="entry name" value="PRK10696.1"/>
    <property type="match status" value="1"/>
</dbReference>
<dbReference type="GO" id="GO:0000287">
    <property type="term" value="F:magnesium ion binding"/>
    <property type="evidence" value="ECO:0007669"/>
    <property type="project" value="UniProtKB-UniRule"/>
</dbReference>
<evidence type="ECO:0000256" key="1">
    <source>
        <dbReference type="ARBA" id="ARBA00022485"/>
    </source>
</evidence>
<keyword evidence="5 13" id="KW-0819">tRNA processing</keyword>
<keyword evidence="7 13" id="KW-0547">Nucleotide-binding</keyword>
<dbReference type="GO" id="GO:0005737">
    <property type="term" value="C:cytoplasm"/>
    <property type="evidence" value="ECO:0007669"/>
    <property type="project" value="UniProtKB-SubCell"/>
</dbReference>
<feature type="binding site" evidence="13">
    <location>
        <position position="210"/>
    </location>
    <ligand>
        <name>[4Fe-4S] cluster</name>
        <dbReference type="ChEBI" id="CHEBI:49883"/>
    </ligand>
</feature>
<dbReference type="HAMAP" id="MF_01850">
    <property type="entry name" value="TtcA"/>
    <property type="match status" value="1"/>
</dbReference>
<evidence type="ECO:0000256" key="13">
    <source>
        <dbReference type="HAMAP-Rule" id="MF_01850"/>
    </source>
</evidence>
<dbReference type="GO" id="GO:0016783">
    <property type="term" value="F:sulfurtransferase activity"/>
    <property type="evidence" value="ECO:0007669"/>
    <property type="project" value="UniProtKB-UniRule"/>
</dbReference>
<dbReference type="InterPro" id="IPR012089">
    <property type="entry name" value="tRNA_Cyd_32_2_STrfase"/>
</dbReference>
<feature type="binding site" evidence="13">
    <location>
        <position position="119"/>
    </location>
    <ligand>
        <name>[4Fe-4S] cluster</name>
        <dbReference type="ChEBI" id="CHEBI:49883"/>
    </ligand>
</feature>
<keyword evidence="2 13" id="KW-0963">Cytoplasm</keyword>
<dbReference type="Pfam" id="PF01171">
    <property type="entry name" value="ATP_bind_3"/>
    <property type="match status" value="1"/>
</dbReference>
<keyword evidence="9 13" id="KW-0460">Magnesium</keyword>
<feature type="domain" description="tRNA(Ile)-lysidine/2-thiocytidine synthase N-terminal" evidence="14">
    <location>
        <begin position="39"/>
        <end position="201"/>
    </location>
</feature>
<organism evidence="15 16">
    <name type="scientific">Candidatus Competibacter denitrificans Run_A_D11</name>
    <dbReference type="NCBI Taxonomy" id="1400863"/>
    <lineage>
        <taxon>Bacteria</taxon>
        <taxon>Pseudomonadati</taxon>
        <taxon>Pseudomonadota</taxon>
        <taxon>Gammaproteobacteria</taxon>
        <taxon>Candidatus Competibacteraceae</taxon>
        <taxon>Candidatus Competibacter</taxon>
    </lineage>
</organism>
<evidence type="ECO:0000313" key="16">
    <source>
        <dbReference type="Proteomes" id="UP000035760"/>
    </source>
</evidence>
<dbReference type="InterPro" id="IPR011063">
    <property type="entry name" value="TilS/TtcA_N"/>
</dbReference>
<evidence type="ECO:0000256" key="6">
    <source>
        <dbReference type="ARBA" id="ARBA00022723"/>
    </source>
</evidence>
<evidence type="ECO:0000256" key="10">
    <source>
        <dbReference type="ARBA" id="ARBA00022884"/>
    </source>
</evidence>
<name>W6M556_9GAMM</name>